<dbReference type="KEGG" id="mmad:MMJJ_09120"/>
<gene>
    <name evidence="3" type="ORF">HNP94_001898</name>
    <name evidence="4" type="ORF">HNP96_001639</name>
    <name evidence="2" type="ORF">MMJJ_09120</name>
</gene>
<feature type="transmembrane region" description="Helical" evidence="1">
    <location>
        <begin position="73"/>
        <end position="90"/>
    </location>
</feature>
<sequence>MNIDLFAIVNSISDLLFNQVYDLCGMFYPMFVGGIVSMFVFFVFKSVNKSIIALVVTAIVIFALPTTPYECRLVAVILAAVSSVFFVILFRKVR</sequence>
<protein>
    <submittedName>
        <fullName evidence="3">C-di-AMP phosphodiesterase-like protein</fullName>
    </submittedName>
</protein>
<proteinExistence type="predicted"/>
<name>A0A2L1CAD1_METMI</name>
<evidence type="ECO:0000313" key="2">
    <source>
        <dbReference type="EMBL" id="AVB76321.1"/>
    </source>
</evidence>
<dbReference type="RefSeq" id="WP_104837869.1">
    <property type="nucleotide sequence ID" value="NZ_CP026606.1"/>
</dbReference>
<dbReference type="GeneID" id="36102000"/>
<keyword evidence="1" id="KW-0472">Membrane</keyword>
<reference evidence="2" key="2">
    <citation type="submission" date="2018-02" db="EMBL/GenBank/DDBJ databases">
        <title>Complete genome sequence of the Methanococcus maripaludis type strain JJ (DSM 2067), a model for selenoprotein synthesis in Archaea.</title>
        <authorList>
            <person name="Poehlein A."/>
            <person name="Heym D."/>
            <person name="Quitzke V."/>
            <person name="Fersch J."/>
            <person name="Daniel R."/>
            <person name="Rother M."/>
        </authorList>
    </citation>
    <scope>NUCLEOTIDE SEQUENCE [LARGE SCALE GENOMIC DNA]</scope>
    <source>
        <strain evidence="2">DSM 2067</strain>
    </source>
</reference>
<evidence type="ECO:0000313" key="5">
    <source>
        <dbReference type="Proteomes" id="UP000239462"/>
    </source>
</evidence>
<dbReference type="Proteomes" id="UP000239462">
    <property type="component" value="Chromosome"/>
</dbReference>
<evidence type="ECO:0000313" key="4">
    <source>
        <dbReference type="EMBL" id="MBB6497591.1"/>
    </source>
</evidence>
<dbReference type="Proteomes" id="UP000590564">
    <property type="component" value="Unassembled WGS sequence"/>
</dbReference>
<reference evidence="5" key="1">
    <citation type="journal article" date="2018" name="Genome Announc.">
        <title>Complete Genome Sequence of the Methanococcus maripaludis Type Strain JJ (DSM 2067), a Model for Selenoprotein Synthesis in Archaea.</title>
        <authorList>
            <person name="Poehlein A."/>
            <person name="Heym D."/>
            <person name="Quitzke V."/>
            <person name="Fersch J."/>
            <person name="Daniel R."/>
            <person name="Rother M."/>
        </authorList>
    </citation>
    <scope>NUCLEOTIDE SEQUENCE [LARGE SCALE GENOMIC DNA]</scope>
    <source>
        <strain evidence="5">DSM 2067</strain>
    </source>
</reference>
<evidence type="ECO:0000313" key="7">
    <source>
        <dbReference type="Proteomes" id="UP000590564"/>
    </source>
</evidence>
<feature type="transmembrane region" description="Helical" evidence="1">
    <location>
        <begin position="26"/>
        <end position="44"/>
    </location>
</feature>
<evidence type="ECO:0000256" key="1">
    <source>
        <dbReference type="SAM" id="Phobius"/>
    </source>
</evidence>
<evidence type="ECO:0000313" key="3">
    <source>
        <dbReference type="EMBL" id="MBA2864870.1"/>
    </source>
</evidence>
<dbReference type="AlphaFoldDB" id="A0A2L1CAD1"/>
<dbReference type="EMBL" id="JACHED010000004">
    <property type="protein sequence ID" value="MBB6497591.1"/>
    <property type="molecule type" value="Genomic_DNA"/>
</dbReference>
<dbReference type="EMBL" id="CP026606">
    <property type="protein sequence ID" value="AVB76321.1"/>
    <property type="molecule type" value="Genomic_DNA"/>
</dbReference>
<keyword evidence="1" id="KW-0812">Transmembrane</keyword>
<accession>A0A2L1CAD1</accession>
<evidence type="ECO:0000313" key="6">
    <source>
        <dbReference type="Proteomes" id="UP000567099"/>
    </source>
</evidence>
<reference evidence="4 7" key="3">
    <citation type="submission" date="2020-08" db="EMBL/GenBank/DDBJ databases">
        <title>Genomic Encyclopedia of Type Strains, Phase IV (KMG-V): Genome sequencing to study the core and pangenomes of soil and plant-associated prokaryotes.</title>
        <authorList>
            <person name="Whitman W."/>
        </authorList>
    </citation>
    <scope>NUCLEOTIDE SEQUENCE [LARGE SCALE GENOMIC DNA]</scope>
    <source>
        <strain evidence="3 6">C13</strain>
        <strain evidence="4 7">D1</strain>
    </source>
</reference>
<feature type="transmembrane region" description="Helical" evidence="1">
    <location>
        <begin position="51"/>
        <end position="67"/>
    </location>
</feature>
<organism evidence="2 5">
    <name type="scientific">Methanococcus maripaludis</name>
    <name type="common">Methanococcus deltae</name>
    <dbReference type="NCBI Taxonomy" id="39152"/>
    <lineage>
        <taxon>Archaea</taxon>
        <taxon>Methanobacteriati</taxon>
        <taxon>Methanobacteriota</taxon>
        <taxon>Methanomada group</taxon>
        <taxon>Methanococci</taxon>
        <taxon>Methanococcales</taxon>
        <taxon>Methanococcaceae</taxon>
        <taxon>Methanococcus</taxon>
    </lineage>
</organism>
<keyword evidence="1" id="KW-1133">Transmembrane helix</keyword>
<dbReference type="EMBL" id="JACDUO010000003">
    <property type="protein sequence ID" value="MBA2864870.1"/>
    <property type="molecule type" value="Genomic_DNA"/>
</dbReference>
<dbReference type="Proteomes" id="UP000567099">
    <property type="component" value="Unassembled WGS sequence"/>
</dbReference>